<dbReference type="EMBL" id="QJTC01000019">
    <property type="protein sequence ID" value="PYE75861.1"/>
    <property type="molecule type" value="Genomic_DNA"/>
</dbReference>
<evidence type="ECO:0000313" key="3">
    <source>
        <dbReference type="Proteomes" id="UP000247540"/>
    </source>
</evidence>
<comment type="caution">
    <text evidence="2">The sequence shown here is derived from an EMBL/GenBank/DDBJ whole genome shotgun (WGS) entry which is preliminary data.</text>
</comment>
<gene>
    <name evidence="2" type="ORF">DFQ15_11949</name>
</gene>
<accession>A0A318SJE9</accession>
<sequence>MEPPLSLSSCPAPPCVASTLRRGLACGLGLLLCGSAWAVQDCDLNGEFVSPIGGSSLQGRTGTIRCRERGTGMPTREQEVQDGKFIGQVRYFSENRLSREHVLNERGNIHGRAREFAPSGQVLRDTVYDDGRQVGMARNFYANGLLQRASFSNAKGEIASAEFNAHGELRRLQCADRPVLAPVVDDARLCGFAGKPSQIAFYSETGVLHARGTYAAGKRVRYETLQENGHVSQQEELSATGRIERSFDTAGTKRREVIWSMAGGKAVREREQEFSHTGVLLRERRWTQGELSGESTFFPNGQRRSVAQYDVAGTARVLDTREFYDNGTLAAESRYIDTGRYAPIPTGIHRRFDTQGRLRSESVYDARGRLSRARTYDEAGRLVRDDEVEEDGSRRAMAR</sequence>
<dbReference type="AlphaFoldDB" id="A0A318SJE9"/>
<protein>
    <submittedName>
        <fullName evidence="2">Antitoxin component YwqK of YwqJK toxin-antitoxin module</fullName>
    </submittedName>
</protein>
<dbReference type="SUPFAM" id="SSF82185">
    <property type="entry name" value="Histone H3 K4-specific methyltransferase SET7/9 N-terminal domain"/>
    <property type="match status" value="1"/>
</dbReference>
<feature type="signal peptide" evidence="1">
    <location>
        <begin position="1"/>
        <end position="38"/>
    </location>
</feature>
<proteinExistence type="predicted"/>
<evidence type="ECO:0000256" key="1">
    <source>
        <dbReference type="SAM" id="SignalP"/>
    </source>
</evidence>
<evidence type="ECO:0000313" key="2">
    <source>
        <dbReference type="EMBL" id="PYE75861.1"/>
    </source>
</evidence>
<dbReference type="Proteomes" id="UP000247540">
    <property type="component" value="Unassembled WGS sequence"/>
</dbReference>
<dbReference type="Gene3D" id="3.90.930.1">
    <property type="match status" value="2"/>
</dbReference>
<keyword evidence="3" id="KW-1185">Reference proteome</keyword>
<organism evidence="2 3">
    <name type="scientific">Xylophilus ampelinus</name>
    <dbReference type="NCBI Taxonomy" id="54067"/>
    <lineage>
        <taxon>Bacteria</taxon>
        <taxon>Pseudomonadati</taxon>
        <taxon>Pseudomonadota</taxon>
        <taxon>Betaproteobacteria</taxon>
        <taxon>Burkholderiales</taxon>
        <taxon>Xylophilus</taxon>
    </lineage>
</organism>
<feature type="chain" id="PRO_5016379397" evidence="1">
    <location>
        <begin position="39"/>
        <end position="399"/>
    </location>
</feature>
<keyword evidence="1" id="KW-0732">Signal</keyword>
<reference evidence="2 3" key="1">
    <citation type="submission" date="2018-06" db="EMBL/GenBank/DDBJ databases">
        <title>Genomic Encyclopedia of Type Strains, Phase III (KMG-III): the genomes of soil and plant-associated and newly described type strains.</title>
        <authorList>
            <person name="Whitman W."/>
        </authorList>
    </citation>
    <scope>NUCLEOTIDE SEQUENCE [LARGE SCALE GENOMIC DNA]</scope>
    <source>
        <strain evidence="2 3">CECT 7646</strain>
    </source>
</reference>
<name>A0A318SJE9_9BURK</name>